<evidence type="ECO:0000313" key="3">
    <source>
        <dbReference type="Proteomes" id="UP000288079"/>
    </source>
</evidence>
<gene>
    <name evidence="2" type="ORF">KGMB02408_34600</name>
</gene>
<protein>
    <recommendedName>
        <fullName evidence="4">HTH luxR-type domain-containing protein</fullName>
    </recommendedName>
</protein>
<evidence type="ECO:0000256" key="1">
    <source>
        <dbReference type="SAM" id="Phobius"/>
    </source>
</evidence>
<dbReference type="RefSeq" id="WP_125042166.1">
    <property type="nucleotide sequence ID" value="NZ_BHWB01000012.1"/>
</dbReference>
<dbReference type="OrthoDB" id="1027371at2"/>
<dbReference type="Proteomes" id="UP000288079">
    <property type="component" value="Unassembled WGS sequence"/>
</dbReference>
<proteinExistence type="predicted"/>
<feature type="transmembrane region" description="Helical" evidence="1">
    <location>
        <begin position="44"/>
        <end position="61"/>
    </location>
</feature>
<comment type="caution">
    <text evidence="2">The sequence shown here is derived from an EMBL/GenBank/DDBJ whole genome shotgun (WGS) entry which is preliminary data.</text>
</comment>
<feature type="transmembrane region" description="Helical" evidence="1">
    <location>
        <begin position="111"/>
        <end position="132"/>
    </location>
</feature>
<reference evidence="2 3" key="1">
    <citation type="submission" date="2018-10" db="EMBL/GenBank/DDBJ databases">
        <title>Draft Genome Sequence of Bacteroides sp. KCTC 15687.</title>
        <authorList>
            <person name="Yu S.Y."/>
            <person name="Kim J.S."/>
            <person name="Oh B.S."/>
            <person name="Park S.H."/>
            <person name="Kang S.W."/>
            <person name="Park J.E."/>
            <person name="Choi S.H."/>
            <person name="Han K.I."/>
            <person name="Lee K.C."/>
            <person name="Eom M.K."/>
            <person name="Suh M.K."/>
            <person name="Lee D.H."/>
            <person name="Yoon H."/>
            <person name="Kim B."/>
            <person name="Yang S.J."/>
            <person name="Lee J.S."/>
            <person name="Lee J.H."/>
        </authorList>
    </citation>
    <scope>NUCLEOTIDE SEQUENCE [LARGE SCALE GENOMIC DNA]</scope>
    <source>
        <strain evidence="2 3">KCTC 15687</strain>
    </source>
</reference>
<dbReference type="EMBL" id="BHWB01000012">
    <property type="protein sequence ID" value="GCB36515.1"/>
    <property type="molecule type" value="Genomic_DNA"/>
</dbReference>
<name>A0A401LYD0_9BACE</name>
<keyword evidence="1" id="KW-0812">Transmembrane</keyword>
<sequence>MKQIAYSFKQLLSGGLLCCGVILIAYLSEMIFPELYVDAFSSSIYLTLWIVLFVGALLWTIREPGAQGLGAEITDWQFIAAFLLFAANRAFELMPKEIHRVMDPVLSTYTLPALIIGGIVVAGIIKFTSTLYKRLEEERRQAVLQTQRIRELVDSPPPPQKGLLLFRKLIENKSIAQFTPSEISLLVEGCHAIDPVFFSWLKKQNIQPLPPARDIILCILIRMRKSKEEILSILCITDGSYRVMKSRARKRFNIEDDDWEVFLQKLK</sequence>
<evidence type="ECO:0008006" key="4">
    <source>
        <dbReference type="Google" id="ProtNLM"/>
    </source>
</evidence>
<keyword evidence="3" id="KW-1185">Reference proteome</keyword>
<keyword evidence="1" id="KW-0472">Membrane</keyword>
<accession>A0A401LYD0</accession>
<feature type="transmembrane region" description="Helical" evidence="1">
    <location>
        <begin position="12"/>
        <end position="32"/>
    </location>
</feature>
<keyword evidence="1" id="KW-1133">Transmembrane helix</keyword>
<organism evidence="2 3">
    <name type="scientific">Bacteroides faecalis</name>
    <dbReference type="NCBI Taxonomy" id="2447885"/>
    <lineage>
        <taxon>Bacteria</taxon>
        <taxon>Pseudomonadati</taxon>
        <taxon>Bacteroidota</taxon>
        <taxon>Bacteroidia</taxon>
        <taxon>Bacteroidales</taxon>
        <taxon>Bacteroidaceae</taxon>
        <taxon>Bacteroides</taxon>
    </lineage>
</organism>
<evidence type="ECO:0000313" key="2">
    <source>
        <dbReference type="EMBL" id="GCB36515.1"/>
    </source>
</evidence>
<feature type="transmembrane region" description="Helical" evidence="1">
    <location>
        <begin position="73"/>
        <end position="91"/>
    </location>
</feature>
<dbReference type="AlphaFoldDB" id="A0A401LYD0"/>